<evidence type="ECO:0000313" key="4">
    <source>
        <dbReference type="EMBL" id="MBA9084776.1"/>
    </source>
</evidence>
<name>A0A7W3SRB8_9BACL</name>
<keyword evidence="2" id="KW-0012">Acyltransferase</keyword>
<dbReference type="Proteomes" id="UP000567067">
    <property type="component" value="Unassembled WGS sequence"/>
</dbReference>
<dbReference type="AlphaFoldDB" id="A0A7W3SRB8"/>
<evidence type="ECO:0000256" key="2">
    <source>
        <dbReference type="ARBA" id="ARBA00023315"/>
    </source>
</evidence>
<dbReference type="SUPFAM" id="SSF55729">
    <property type="entry name" value="Acyl-CoA N-acyltransferases (Nat)"/>
    <property type="match status" value="1"/>
</dbReference>
<dbReference type="Gene3D" id="3.40.630.30">
    <property type="match status" value="1"/>
</dbReference>
<keyword evidence="4" id="KW-0687">Ribonucleoprotein</keyword>
<dbReference type="CDD" id="cd04301">
    <property type="entry name" value="NAT_SF"/>
    <property type="match status" value="1"/>
</dbReference>
<dbReference type="GO" id="GO:0005840">
    <property type="term" value="C:ribosome"/>
    <property type="evidence" value="ECO:0007669"/>
    <property type="project" value="UniProtKB-KW"/>
</dbReference>
<dbReference type="InterPro" id="IPR016181">
    <property type="entry name" value="Acyl_CoA_acyltransferase"/>
</dbReference>
<dbReference type="RefSeq" id="WP_182534772.1">
    <property type="nucleotide sequence ID" value="NZ_JACJIP010000006.1"/>
</dbReference>
<proteinExistence type="predicted"/>
<keyword evidence="5" id="KW-1185">Reference proteome</keyword>
<feature type="domain" description="N-acetyltransferase" evidence="3">
    <location>
        <begin position="3"/>
        <end position="153"/>
    </location>
</feature>
<evidence type="ECO:0000259" key="3">
    <source>
        <dbReference type="PROSITE" id="PS51186"/>
    </source>
</evidence>
<keyword evidence="1" id="KW-0808">Transferase</keyword>
<protein>
    <submittedName>
        <fullName evidence="4">Ribosomal protein S18 acetylase RimI-like enzyme</fullName>
    </submittedName>
</protein>
<dbReference type="Pfam" id="PF00583">
    <property type="entry name" value="Acetyltransf_1"/>
    <property type="match status" value="1"/>
</dbReference>
<comment type="caution">
    <text evidence="4">The sequence shown here is derived from an EMBL/GenBank/DDBJ whole genome shotgun (WGS) entry which is preliminary data.</text>
</comment>
<dbReference type="PROSITE" id="PS51186">
    <property type="entry name" value="GNAT"/>
    <property type="match status" value="1"/>
</dbReference>
<dbReference type="InterPro" id="IPR000182">
    <property type="entry name" value="GNAT_dom"/>
</dbReference>
<organism evidence="4 5">
    <name type="scientific">Fontibacillus solani</name>
    <dbReference type="NCBI Taxonomy" id="1572857"/>
    <lineage>
        <taxon>Bacteria</taxon>
        <taxon>Bacillati</taxon>
        <taxon>Bacillota</taxon>
        <taxon>Bacilli</taxon>
        <taxon>Bacillales</taxon>
        <taxon>Paenibacillaceae</taxon>
        <taxon>Fontibacillus</taxon>
    </lineage>
</organism>
<keyword evidence="4" id="KW-0689">Ribosomal protein</keyword>
<dbReference type="EMBL" id="JACJIP010000006">
    <property type="protein sequence ID" value="MBA9084776.1"/>
    <property type="molecule type" value="Genomic_DNA"/>
</dbReference>
<sequence>MIIPLSLEDTGVVEQIWSLQHTAYRLEALAVGLTEYPPLPETFDSIRNSDELFYGQLSDDGELIGAIATVTEPVNGELEITRLMVHSDHLRQGIGTALVQYVLDSHAHITKFVVTAGISNTPAVALYKRHGFVPCEVVSYVAGTQLTLFRLNR</sequence>
<dbReference type="GO" id="GO:0016747">
    <property type="term" value="F:acyltransferase activity, transferring groups other than amino-acyl groups"/>
    <property type="evidence" value="ECO:0007669"/>
    <property type="project" value="InterPro"/>
</dbReference>
<dbReference type="PANTHER" id="PTHR43800:SF1">
    <property type="entry name" value="PEPTIDYL-LYSINE N-ACETYLTRANSFERASE YJAB"/>
    <property type="match status" value="1"/>
</dbReference>
<evidence type="ECO:0000256" key="1">
    <source>
        <dbReference type="ARBA" id="ARBA00022679"/>
    </source>
</evidence>
<reference evidence="4 5" key="1">
    <citation type="submission" date="2020-08" db="EMBL/GenBank/DDBJ databases">
        <title>Genomic Encyclopedia of Type Strains, Phase III (KMG-III): the genomes of soil and plant-associated and newly described type strains.</title>
        <authorList>
            <person name="Whitman W."/>
        </authorList>
    </citation>
    <scope>NUCLEOTIDE SEQUENCE [LARGE SCALE GENOMIC DNA]</scope>
    <source>
        <strain evidence="4 5">CECT 8693</strain>
    </source>
</reference>
<gene>
    <name evidence="4" type="ORF">FHR92_001237</name>
</gene>
<dbReference type="PANTHER" id="PTHR43800">
    <property type="entry name" value="PEPTIDYL-LYSINE N-ACETYLTRANSFERASE YJAB"/>
    <property type="match status" value="1"/>
</dbReference>
<accession>A0A7W3SRB8</accession>
<evidence type="ECO:0000313" key="5">
    <source>
        <dbReference type="Proteomes" id="UP000567067"/>
    </source>
</evidence>